<dbReference type="AlphaFoldDB" id="A0A6V8KJM1"/>
<keyword evidence="2" id="KW-1185">Reference proteome</keyword>
<name>A0A6V8KJM1_9ACTN</name>
<proteinExistence type="predicted"/>
<evidence type="ECO:0000313" key="1">
    <source>
        <dbReference type="EMBL" id="GFJ80875.1"/>
    </source>
</evidence>
<reference evidence="1 2" key="2">
    <citation type="submission" date="2020-03" db="EMBL/GenBank/DDBJ databases">
        <authorList>
            <person name="Ichikawa N."/>
            <person name="Kimura A."/>
            <person name="Kitahashi Y."/>
            <person name="Uohara A."/>
        </authorList>
    </citation>
    <scope>NUCLEOTIDE SEQUENCE [LARGE SCALE GENOMIC DNA]</scope>
    <source>
        <strain evidence="1 2">NBRC 108639</strain>
    </source>
</reference>
<organism evidence="1 2">
    <name type="scientific">Phytohabitans houttuyneae</name>
    <dbReference type="NCBI Taxonomy" id="1076126"/>
    <lineage>
        <taxon>Bacteria</taxon>
        <taxon>Bacillati</taxon>
        <taxon>Actinomycetota</taxon>
        <taxon>Actinomycetes</taxon>
        <taxon>Micromonosporales</taxon>
        <taxon>Micromonosporaceae</taxon>
    </lineage>
</organism>
<evidence type="ECO:0000313" key="2">
    <source>
        <dbReference type="Proteomes" id="UP000482800"/>
    </source>
</evidence>
<comment type="caution">
    <text evidence="1">The sequence shown here is derived from an EMBL/GenBank/DDBJ whole genome shotgun (WGS) entry which is preliminary data.</text>
</comment>
<gene>
    <name evidence="1" type="ORF">Phou_050550</name>
</gene>
<sequence>MAVAAAPAGVAARGAASAADCGTASPAASNGTTAAIESCFRDREAKCDTRDDMPTVYLAVRSQ</sequence>
<dbReference type="EMBL" id="BLPF01000002">
    <property type="protein sequence ID" value="GFJ80875.1"/>
    <property type="molecule type" value="Genomic_DNA"/>
</dbReference>
<dbReference type="Proteomes" id="UP000482800">
    <property type="component" value="Unassembled WGS sequence"/>
</dbReference>
<protein>
    <submittedName>
        <fullName evidence="1">Uncharacterized protein</fullName>
    </submittedName>
</protein>
<reference evidence="1 2" key="1">
    <citation type="submission" date="2020-03" db="EMBL/GenBank/DDBJ databases">
        <title>Whole genome shotgun sequence of Phytohabitans houttuyneae NBRC 108639.</title>
        <authorList>
            <person name="Komaki H."/>
            <person name="Tamura T."/>
        </authorList>
    </citation>
    <scope>NUCLEOTIDE SEQUENCE [LARGE SCALE GENOMIC DNA]</scope>
    <source>
        <strain evidence="1 2">NBRC 108639</strain>
    </source>
</reference>
<accession>A0A6V8KJM1</accession>